<feature type="signal peptide" evidence="1">
    <location>
        <begin position="1"/>
        <end position="20"/>
    </location>
</feature>
<evidence type="ECO:0000313" key="3">
    <source>
        <dbReference type="Proteomes" id="UP000548326"/>
    </source>
</evidence>
<name>A0A841JJC0_9SPHI</name>
<gene>
    <name evidence="2" type="ORF">HDF22_004724</name>
</gene>
<dbReference type="EMBL" id="JACHCA010000015">
    <property type="protein sequence ID" value="MBB6130584.1"/>
    <property type="molecule type" value="Genomic_DNA"/>
</dbReference>
<protein>
    <submittedName>
        <fullName evidence="2">Uncharacterized protein</fullName>
    </submittedName>
</protein>
<proteinExistence type="predicted"/>
<evidence type="ECO:0000256" key="1">
    <source>
        <dbReference type="SAM" id="SignalP"/>
    </source>
</evidence>
<feature type="chain" id="PRO_5033004262" evidence="1">
    <location>
        <begin position="21"/>
        <end position="208"/>
    </location>
</feature>
<comment type="caution">
    <text evidence="2">The sequence shown here is derived from an EMBL/GenBank/DDBJ whole genome shotgun (WGS) entry which is preliminary data.</text>
</comment>
<reference evidence="2 3" key="1">
    <citation type="submission" date="2020-08" db="EMBL/GenBank/DDBJ databases">
        <title>Genomic Encyclopedia of Type Strains, Phase IV (KMG-V): Genome sequencing to study the core and pangenomes of soil and plant-associated prokaryotes.</title>
        <authorList>
            <person name="Whitman W."/>
        </authorList>
    </citation>
    <scope>NUCLEOTIDE SEQUENCE [LARGE SCALE GENOMIC DNA]</scope>
    <source>
        <strain evidence="2 3">MP601</strain>
    </source>
</reference>
<organism evidence="2 3">
    <name type="scientific">Mucilaginibacter lappiensis</name>
    <dbReference type="NCBI Taxonomy" id="354630"/>
    <lineage>
        <taxon>Bacteria</taxon>
        <taxon>Pseudomonadati</taxon>
        <taxon>Bacteroidota</taxon>
        <taxon>Sphingobacteriia</taxon>
        <taxon>Sphingobacteriales</taxon>
        <taxon>Sphingobacteriaceae</taxon>
        <taxon>Mucilaginibacter</taxon>
    </lineage>
</organism>
<dbReference type="AlphaFoldDB" id="A0A841JJC0"/>
<keyword evidence="1" id="KW-0732">Signal</keyword>
<dbReference type="RefSeq" id="WP_183589315.1">
    <property type="nucleotide sequence ID" value="NZ_JACHCA010000015.1"/>
</dbReference>
<accession>A0A841JJC0</accession>
<evidence type="ECO:0000313" key="2">
    <source>
        <dbReference type="EMBL" id="MBB6130584.1"/>
    </source>
</evidence>
<sequence>MKKNLFFFIFFSFLILEAAAQSKQLPGLGLNAPHGKIFDNVCHAIGAVYKCPVGFRELDTTERFMPGNRILLDSFVQELEGKKDDIMICFAVANYKLFNEVRIRKYSPNYSKNDEYKNRIKSKIDSSRYSFTPYKREFTHKVFNADTAGIYDFVPQDPYRNRYPLTKIVTIHKQDRADIEVFYFYNEKSKNRINKYIADTQGMIQFQD</sequence>
<dbReference type="Proteomes" id="UP000548326">
    <property type="component" value="Unassembled WGS sequence"/>
</dbReference>